<dbReference type="Pfam" id="PF06974">
    <property type="entry name" value="WS_DGAT_C"/>
    <property type="match status" value="1"/>
</dbReference>
<dbReference type="RefSeq" id="WP_337337182.1">
    <property type="nucleotide sequence ID" value="NZ_JBBDGL010000001.1"/>
</dbReference>
<gene>
    <name evidence="13" type="ORF">WDU96_03955</name>
</gene>
<reference evidence="13 14" key="1">
    <citation type="submission" date="2024-02" db="EMBL/GenBank/DDBJ databases">
        <authorList>
            <person name="Saticioglu I.B."/>
        </authorList>
    </citation>
    <scope>NUCLEOTIDE SEQUENCE [LARGE SCALE GENOMIC DNA]</scope>
    <source>
        <strain evidence="13 14">Mu-86</strain>
    </source>
</reference>
<evidence type="ECO:0000256" key="9">
    <source>
        <dbReference type="ARBA" id="ARBA00023315"/>
    </source>
</evidence>
<evidence type="ECO:0000256" key="7">
    <source>
        <dbReference type="ARBA" id="ARBA00022798"/>
    </source>
</evidence>
<keyword evidence="6" id="KW-0808">Transferase</keyword>
<comment type="pathway">
    <text evidence="1">Glycerolipid metabolism; triacylglycerol biosynthesis.</text>
</comment>
<evidence type="ECO:0000256" key="3">
    <source>
        <dbReference type="ARBA" id="ARBA00009587"/>
    </source>
</evidence>
<comment type="similarity">
    <text evidence="3">Belongs to the long-chain O-acyltransferase family.</text>
</comment>
<keyword evidence="14" id="KW-1185">Reference proteome</keyword>
<dbReference type="Pfam" id="PF03007">
    <property type="entry name" value="WS_DGAT_cat"/>
    <property type="match status" value="1"/>
</dbReference>
<keyword evidence="7" id="KW-0319">Glycerol metabolism</keyword>
<proteinExistence type="inferred from homology"/>
<dbReference type="PANTHER" id="PTHR31650:SF1">
    <property type="entry name" value="WAX ESTER SYNTHASE_DIACYLGLYCEROL ACYLTRANSFERASE 4-RELATED"/>
    <property type="match status" value="1"/>
</dbReference>
<dbReference type="SUPFAM" id="SSF52777">
    <property type="entry name" value="CoA-dependent acyltransferases"/>
    <property type="match status" value="1"/>
</dbReference>
<evidence type="ECO:0000256" key="10">
    <source>
        <dbReference type="ARBA" id="ARBA00048109"/>
    </source>
</evidence>
<keyword evidence="9" id="KW-0012">Acyltransferase</keyword>
<keyword evidence="5" id="KW-0444">Lipid biosynthesis</keyword>
<dbReference type="EMBL" id="JBBDGL010000001">
    <property type="protein sequence ID" value="MEJ1154754.1"/>
    <property type="molecule type" value="Genomic_DNA"/>
</dbReference>
<dbReference type="InterPro" id="IPR045034">
    <property type="entry name" value="O-acyltransferase_WSD1-like"/>
</dbReference>
<evidence type="ECO:0000259" key="12">
    <source>
        <dbReference type="Pfam" id="PF06974"/>
    </source>
</evidence>
<feature type="domain" description="O-acyltransferase WSD1 C-terminal" evidence="12">
    <location>
        <begin position="276"/>
        <end position="418"/>
    </location>
</feature>
<sequence length="421" mass="44926">MTDDGAVLSEDDARILALESAVLTGHTLKLLVLEPGPPLDLDALRERVNARLDTVPHALEQVSVGVAGAQPRWICAEDFRIANHVRRRSVDCKTTDDLRRELGVLMAEHLDHARPLWSLDLIGPLADGREVIAARIHHAMADGIAAMHFLEAAVVDARPASDEPVATTDAAPTAKTTGEWRRVPATISREWGHRGSRSPFDLPLTGERDLAFATVALSELKAIGASRPIHATVNDVLLAAVAGGLRGWLRSAGTPLDLRAQVPVSLHHRDGGVAIGNHDSFLNVDLELSEPDPLLRLDRISAQTRTAKQAGDATTMYELFHALGAVPVLGKLLDRAAASSREFSLAISNVPGPRSVTSVSGRRVSALYSASEPGAHHALRIAAISHGGTIGVGFCTDPLAVPGIENLAIAVEEAFEELRRL</sequence>
<evidence type="ECO:0000256" key="5">
    <source>
        <dbReference type="ARBA" id="ARBA00022516"/>
    </source>
</evidence>
<keyword evidence="8" id="KW-0443">Lipid metabolism</keyword>
<evidence type="ECO:0000256" key="2">
    <source>
        <dbReference type="ARBA" id="ARBA00005189"/>
    </source>
</evidence>
<comment type="caution">
    <text evidence="13">The sequence shown here is derived from an EMBL/GenBank/DDBJ whole genome shotgun (WGS) entry which is preliminary data.</text>
</comment>
<evidence type="ECO:0000259" key="11">
    <source>
        <dbReference type="Pfam" id="PF03007"/>
    </source>
</evidence>
<dbReference type="PANTHER" id="PTHR31650">
    <property type="entry name" value="O-ACYLTRANSFERASE (WSD1-LIKE) FAMILY PROTEIN"/>
    <property type="match status" value="1"/>
</dbReference>
<evidence type="ECO:0000256" key="4">
    <source>
        <dbReference type="ARBA" id="ARBA00013244"/>
    </source>
</evidence>
<dbReference type="EC" id="2.3.1.20" evidence="4"/>
<dbReference type="InterPro" id="IPR009721">
    <property type="entry name" value="O-acyltransferase_WSD1_C"/>
</dbReference>
<evidence type="ECO:0000313" key="14">
    <source>
        <dbReference type="Proteomes" id="UP001368654"/>
    </source>
</evidence>
<evidence type="ECO:0000256" key="1">
    <source>
        <dbReference type="ARBA" id="ARBA00004771"/>
    </source>
</evidence>
<organism evidence="13 14">
    <name type="scientific">Microbacterium marmarense</name>
    <dbReference type="NCBI Taxonomy" id="3122051"/>
    <lineage>
        <taxon>Bacteria</taxon>
        <taxon>Bacillati</taxon>
        <taxon>Actinomycetota</taxon>
        <taxon>Actinomycetes</taxon>
        <taxon>Micrococcales</taxon>
        <taxon>Microbacteriaceae</taxon>
        <taxon>Microbacterium</taxon>
    </lineage>
</organism>
<feature type="domain" description="O-acyltransferase WSD1-like N-terminal" evidence="11">
    <location>
        <begin position="8"/>
        <end position="174"/>
    </location>
</feature>
<dbReference type="InterPro" id="IPR004255">
    <property type="entry name" value="O-acyltransferase_WSD1_N"/>
</dbReference>
<accession>A0ABU8LR67</accession>
<comment type="pathway">
    <text evidence="2">Lipid metabolism.</text>
</comment>
<name>A0ABU8LR67_9MICO</name>
<comment type="catalytic activity">
    <reaction evidence="10">
        <text>an acyl-CoA + a 1,2-diacyl-sn-glycerol = a triacyl-sn-glycerol + CoA</text>
        <dbReference type="Rhea" id="RHEA:10868"/>
        <dbReference type="ChEBI" id="CHEBI:17815"/>
        <dbReference type="ChEBI" id="CHEBI:57287"/>
        <dbReference type="ChEBI" id="CHEBI:58342"/>
        <dbReference type="ChEBI" id="CHEBI:64615"/>
        <dbReference type="EC" id="2.3.1.20"/>
    </reaction>
</comment>
<evidence type="ECO:0000313" key="13">
    <source>
        <dbReference type="EMBL" id="MEJ1154754.1"/>
    </source>
</evidence>
<protein>
    <recommendedName>
        <fullName evidence="4">diacylglycerol O-acyltransferase</fullName>
        <ecNumber evidence="4">2.3.1.20</ecNumber>
    </recommendedName>
</protein>
<evidence type="ECO:0000256" key="6">
    <source>
        <dbReference type="ARBA" id="ARBA00022679"/>
    </source>
</evidence>
<dbReference type="Proteomes" id="UP001368654">
    <property type="component" value="Unassembled WGS sequence"/>
</dbReference>
<evidence type="ECO:0000256" key="8">
    <source>
        <dbReference type="ARBA" id="ARBA00023098"/>
    </source>
</evidence>